<keyword evidence="7" id="KW-1185">Reference proteome</keyword>
<comment type="subcellular location">
    <subcellularLocation>
        <location evidence="2">Mitochondrion inner membrane</location>
        <topology evidence="2">Single-pass membrane protein</topology>
        <orientation evidence="2">Intermembrane side</orientation>
    </subcellularLocation>
</comment>
<evidence type="ECO:0000256" key="3">
    <source>
        <dbReference type="ARBA" id="ARBA00022692"/>
    </source>
</evidence>
<protein>
    <submittedName>
        <fullName evidence="6">Uncharacterized protein</fullName>
    </submittedName>
</protein>
<keyword evidence="3" id="KW-0812">Transmembrane</keyword>
<dbReference type="PANTHER" id="PTHR21320">
    <property type="entry name" value="CYTOCHROME C OXIDASE ASSEMBLY PROTEIN COX11-RELATED"/>
    <property type="match status" value="1"/>
</dbReference>
<evidence type="ECO:0000313" key="6">
    <source>
        <dbReference type="EMBL" id="KAL3100307.1"/>
    </source>
</evidence>
<dbReference type="GO" id="GO:0005743">
    <property type="term" value="C:mitochondrial inner membrane"/>
    <property type="evidence" value="ECO:0007669"/>
    <property type="project" value="UniProtKB-SubCell"/>
</dbReference>
<gene>
    <name evidence="6" type="ORF">niasHT_027712</name>
</gene>
<keyword evidence="4" id="KW-1133">Transmembrane helix</keyword>
<keyword evidence="5" id="KW-0472">Membrane</keyword>
<comment type="function">
    <text evidence="1">Exerts its effect at some terminal stage of cytochrome c oxidase synthesis, probably by being involved in the insertion of the copper B into subunit I.</text>
</comment>
<reference evidence="6 7" key="1">
    <citation type="submission" date="2024-10" db="EMBL/GenBank/DDBJ databases">
        <authorList>
            <person name="Kim D."/>
        </authorList>
    </citation>
    <scope>NUCLEOTIDE SEQUENCE [LARGE SCALE GENOMIC DNA]</scope>
    <source>
        <strain evidence="6">BH-2024</strain>
    </source>
</reference>
<comment type="caution">
    <text evidence="6">The sequence shown here is derived from an EMBL/GenBank/DDBJ whole genome shotgun (WGS) entry which is preliminary data.</text>
</comment>
<dbReference type="InterPro" id="IPR007533">
    <property type="entry name" value="Cyt_c_oxidase_assmbl_CtaG"/>
</dbReference>
<evidence type="ECO:0000256" key="4">
    <source>
        <dbReference type="ARBA" id="ARBA00022989"/>
    </source>
</evidence>
<accession>A0ABD2KBL0</accession>
<evidence type="ECO:0000256" key="2">
    <source>
        <dbReference type="ARBA" id="ARBA00004243"/>
    </source>
</evidence>
<sequence>MLLIRDALLVIGGDMLFDRIQCFCFDEQILRPGETEDLPVFFYIDPEYVNNPPHSPPTLFSSPSPIWCCRLRSTRQNWPLLKNNGTGDSSKNVTMILVQEKRQLLEKA</sequence>
<dbReference type="AlphaFoldDB" id="A0ABD2KBL0"/>
<evidence type="ECO:0000313" key="7">
    <source>
        <dbReference type="Proteomes" id="UP001620626"/>
    </source>
</evidence>
<organism evidence="6 7">
    <name type="scientific">Heterodera trifolii</name>
    <dbReference type="NCBI Taxonomy" id="157864"/>
    <lineage>
        <taxon>Eukaryota</taxon>
        <taxon>Metazoa</taxon>
        <taxon>Ecdysozoa</taxon>
        <taxon>Nematoda</taxon>
        <taxon>Chromadorea</taxon>
        <taxon>Rhabditida</taxon>
        <taxon>Tylenchina</taxon>
        <taxon>Tylenchomorpha</taxon>
        <taxon>Tylenchoidea</taxon>
        <taxon>Heteroderidae</taxon>
        <taxon>Heteroderinae</taxon>
        <taxon>Heterodera</taxon>
    </lineage>
</organism>
<dbReference type="Proteomes" id="UP001620626">
    <property type="component" value="Unassembled WGS sequence"/>
</dbReference>
<dbReference type="SUPFAM" id="SSF110111">
    <property type="entry name" value="Ctag/Cox11"/>
    <property type="match status" value="1"/>
</dbReference>
<evidence type="ECO:0000256" key="5">
    <source>
        <dbReference type="ARBA" id="ARBA00023136"/>
    </source>
</evidence>
<dbReference type="EMBL" id="JBICBT010000792">
    <property type="protein sequence ID" value="KAL3100307.1"/>
    <property type="molecule type" value="Genomic_DNA"/>
</dbReference>
<name>A0ABD2KBL0_9BILA</name>
<dbReference type="InterPro" id="IPR023471">
    <property type="entry name" value="CtaG/Cox11_dom_sf"/>
</dbReference>
<dbReference type="Gene3D" id="2.60.370.10">
    <property type="entry name" value="Ctag/Cox11"/>
    <property type="match status" value="1"/>
</dbReference>
<proteinExistence type="predicted"/>
<dbReference type="PANTHER" id="PTHR21320:SF3">
    <property type="entry name" value="CYTOCHROME C OXIDASE ASSEMBLY PROTEIN COX11, MITOCHONDRIAL-RELATED"/>
    <property type="match status" value="1"/>
</dbReference>
<evidence type="ECO:0000256" key="1">
    <source>
        <dbReference type="ARBA" id="ARBA00004007"/>
    </source>
</evidence>
<dbReference type="Pfam" id="PF04442">
    <property type="entry name" value="CtaG_Cox11"/>
    <property type="match status" value="1"/>
</dbReference>